<evidence type="ECO:0000313" key="5">
    <source>
        <dbReference type="Proteomes" id="UP000033860"/>
    </source>
</evidence>
<accession>A0A0G1RTZ5</accession>
<gene>
    <name evidence="4" type="ORF">UX85_C0007G0071</name>
</gene>
<keyword evidence="1" id="KW-0812">Transmembrane</keyword>
<dbReference type="SMART" id="SM00460">
    <property type="entry name" value="TGc"/>
    <property type="match status" value="1"/>
</dbReference>
<evidence type="ECO:0000256" key="2">
    <source>
        <dbReference type="SAM" id="SignalP"/>
    </source>
</evidence>
<evidence type="ECO:0000256" key="1">
    <source>
        <dbReference type="SAM" id="Phobius"/>
    </source>
</evidence>
<feature type="transmembrane region" description="Helical" evidence="1">
    <location>
        <begin position="587"/>
        <end position="604"/>
    </location>
</feature>
<organism evidence="4 5">
    <name type="scientific">Candidatus Beckwithbacteria bacterium GW2011_GWB1_47_15</name>
    <dbReference type="NCBI Taxonomy" id="1618371"/>
    <lineage>
        <taxon>Bacteria</taxon>
        <taxon>Candidatus Beckwithiibacteriota</taxon>
    </lineage>
</organism>
<keyword evidence="1" id="KW-1133">Transmembrane helix</keyword>
<dbReference type="Pfam" id="PF01841">
    <property type="entry name" value="Transglut_core"/>
    <property type="match status" value="1"/>
</dbReference>
<dbReference type="PANTHER" id="PTHR33490:SF6">
    <property type="entry name" value="SLL1049 PROTEIN"/>
    <property type="match status" value="1"/>
</dbReference>
<evidence type="ECO:0000313" key="4">
    <source>
        <dbReference type="EMBL" id="KKU60784.1"/>
    </source>
</evidence>
<name>A0A0G1RTZ5_9BACT</name>
<dbReference type="Gene3D" id="3.10.620.30">
    <property type="match status" value="1"/>
</dbReference>
<dbReference type="InterPro" id="IPR002931">
    <property type="entry name" value="Transglutaminase-like"/>
</dbReference>
<feature type="signal peptide" evidence="2">
    <location>
        <begin position="1"/>
        <end position="24"/>
    </location>
</feature>
<keyword evidence="2" id="KW-0732">Signal</keyword>
<reference evidence="4 5" key="1">
    <citation type="journal article" date="2015" name="Nature">
        <title>rRNA introns, odd ribosomes, and small enigmatic genomes across a large radiation of phyla.</title>
        <authorList>
            <person name="Brown C.T."/>
            <person name="Hug L.A."/>
            <person name="Thomas B.C."/>
            <person name="Sharon I."/>
            <person name="Castelle C.J."/>
            <person name="Singh A."/>
            <person name="Wilkins M.J."/>
            <person name="Williams K.H."/>
            <person name="Banfield J.F."/>
        </authorList>
    </citation>
    <scope>NUCLEOTIDE SEQUENCE [LARGE SCALE GENOMIC DNA]</scope>
</reference>
<feature type="domain" description="Transglutaminase-like" evidence="3">
    <location>
        <begin position="349"/>
        <end position="420"/>
    </location>
</feature>
<comment type="caution">
    <text evidence="4">The sequence shown here is derived from an EMBL/GenBank/DDBJ whole genome shotgun (WGS) entry which is preliminary data.</text>
</comment>
<dbReference type="InterPro" id="IPR038765">
    <property type="entry name" value="Papain-like_cys_pep_sf"/>
</dbReference>
<feature type="chain" id="PRO_5002539468" evidence="2">
    <location>
        <begin position="25"/>
        <end position="610"/>
    </location>
</feature>
<dbReference type="PANTHER" id="PTHR33490">
    <property type="entry name" value="BLR5614 PROTEIN-RELATED"/>
    <property type="match status" value="1"/>
</dbReference>
<dbReference type="Proteomes" id="UP000033860">
    <property type="component" value="Unassembled WGS sequence"/>
</dbReference>
<dbReference type="AlphaFoldDB" id="A0A0G1RTZ5"/>
<sequence>MIKKFLSLLFSFLFLLALPPSTLAQQEFATSYTVAYTVSDSGTTHTKFDITLTNKLSNIYATEFSLSIGSTKLENISAKNSSGSLPLKVASGEKTTNLNLTFPDKVLGKDKSQIFTIEFDSLDFANKLGSVWEISIPKLARSEDLSSYQLTLSIPQAFGRPASITPKPISQTAQGTNTVYRFDPADLEISGISATFGESQHFDFSLTYELANSRVYPVKTEIALPPDTAWQQILYQKLDPAPDSVSTDADGNWLASYNLSPRQNLIVTATGSASLFLKPRSDFPQTPLENPGAYLTAQKYWETDNPNLNKLALDLKTPQAIYQYVVDNLIYDYGRLSNSTTRFGAANALDKPDSAICMEFTDLFIALARAAGIPARAINGFAYTTNPALKPLSLKQDVLHAWPEYYDSSRSLWVPVDPTWGNTTGGVDYFNQLDLNHFAFAILGQDSTYPVPAGAYKTAASQEKSIAVDFGRPLKPQPKLFLDIKLPQQAIAGVDLTGSIVVANVGNAALYDQVVTLTSQHFTPEKNQWLVASLPPFAKITIPISLPATGFAQSFSDQVSVKVDGTSQTHQIDLVPAFSFIFRNPKFLFGLAGLFSAILALIGLKRFVLK</sequence>
<dbReference type="SUPFAM" id="SSF54001">
    <property type="entry name" value="Cysteine proteinases"/>
    <property type="match status" value="1"/>
</dbReference>
<evidence type="ECO:0000259" key="3">
    <source>
        <dbReference type="SMART" id="SM00460"/>
    </source>
</evidence>
<proteinExistence type="predicted"/>
<keyword evidence="1" id="KW-0472">Membrane</keyword>
<protein>
    <submittedName>
        <fullName evidence="4">Transglutaminase domain protein</fullName>
    </submittedName>
</protein>
<dbReference type="EMBL" id="LCNT01000007">
    <property type="protein sequence ID" value="KKU60784.1"/>
    <property type="molecule type" value="Genomic_DNA"/>
</dbReference>